<reference evidence="15" key="1">
    <citation type="submission" date="2021-01" db="EMBL/GenBank/DDBJ databases">
        <authorList>
            <person name="Corre E."/>
            <person name="Pelletier E."/>
            <person name="Niang G."/>
            <person name="Scheremetjew M."/>
            <person name="Finn R."/>
            <person name="Kale V."/>
            <person name="Holt S."/>
            <person name="Cochrane G."/>
            <person name="Meng A."/>
            <person name="Brown T."/>
            <person name="Cohen L."/>
        </authorList>
    </citation>
    <scope>NUCLEOTIDE SEQUENCE</scope>
    <source>
        <strain evidence="15">SL-175</strain>
    </source>
</reference>
<evidence type="ECO:0000256" key="5">
    <source>
        <dbReference type="ARBA" id="ARBA00022826"/>
    </source>
</evidence>
<dbReference type="AlphaFoldDB" id="A0A7S0T1S8"/>
<protein>
    <recommendedName>
        <fullName evidence="14">Ion transport domain-containing protein</fullName>
    </recommendedName>
</protein>
<keyword evidence="8 13" id="KW-1133">Transmembrane helix</keyword>
<dbReference type="PROSITE" id="PS50096">
    <property type="entry name" value="IQ"/>
    <property type="match status" value="1"/>
</dbReference>
<evidence type="ECO:0000256" key="7">
    <source>
        <dbReference type="ARBA" id="ARBA00022958"/>
    </source>
</evidence>
<evidence type="ECO:0000256" key="6">
    <source>
        <dbReference type="ARBA" id="ARBA00022882"/>
    </source>
</evidence>
<evidence type="ECO:0000256" key="11">
    <source>
        <dbReference type="ARBA" id="ARBA00023303"/>
    </source>
</evidence>
<dbReference type="SUPFAM" id="SSF81324">
    <property type="entry name" value="Voltage-gated potassium channels"/>
    <property type="match status" value="1"/>
</dbReference>
<evidence type="ECO:0000256" key="13">
    <source>
        <dbReference type="SAM" id="Phobius"/>
    </source>
</evidence>
<comment type="subcellular location">
    <subcellularLocation>
        <location evidence="1">Membrane</location>
        <topology evidence="1">Multi-pass membrane protein</topology>
    </subcellularLocation>
</comment>
<keyword evidence="4 13" id="KW-0812">Transmembrane</keyword>
<feature type="transmembrane region" description="Helical" evidence="13">
    <location>
        <begin position="252"/>
        <end position="277"/>
    </location>
</feature>
<keyword evidence="10 13" id="KW-0472">Membrane</keyword>
<evidence type="ECO:0000256" key="1">
    <source>
        <dbReference type="ARBA" id="ARBA00004141"/>
    </source>
</evidence>
<dbReference type="InterPro" id="IPR014710">
    <property type="entry name" value="RmlC-like_jellyroll"/>
</dbReference>
<feature type="domain" description="Ion transport" evidence="14">
    <location>
        <begin position="222"/>
        <end position="487"/>
    </location>
</feature>
<dbReference type="InterPro" id="IPR018490">
    <property type="entry name" value="cNMP-bd_dom_sf"/>
</dbReference>
<dbReference type="GO" id="GO:0042391">
    <property type="term" value="P:regulation of membrane potential"/>
    <property type="evidence" value="ECO:0007669"/>
    <property type="project" value="TreeGrafter"/>
</dbReference>
<dbReference type="GO" id="GO:0005249">
    <property type="term" value="F:voltage-gated potassium channel activity"/>
    <property type="evidence" value="ECO:0007669"/>
    <property type="project" value="InterPro"/>
</dbReference>
<dbReference type="CDD" id="cd00038">
    <property type="entry name" value="CAP_ED"/>
    <property type="match status" value="1"/>
</dbReference>
<evidence type="ECO:0000256" key="3">
    <source>
        <dbReference type="ARBA" id="ARBA00022538"/>
    </source>
</evidence>
<dbReference type="PANTHER" id="PTHR10217">
    <property type="entry name" value="VOLTAGE AND LIGAND GATED POTASSIUM CHANNEL"/>
    <property type="match status" value="1"/>
</dbReference>
<dbReference type="InterPro" id="IPR003938">
    <property type="entry name" value="K_chnl_volt-dep_EAG/ELK/ERG"/>
</dbReference>
<feature type="region of interest" description="Disordered" evidence="12">
    <location>
        <begin position="1"/>
        <end position="126"/>
    </location>
</feature>
<dbReference type="SUPFAM" id="SSF51206">
    <property type="entry name" value="cAMP-binding domain-like"/>
    <property type="match status" value="1"/>
</dbReference>
<evidence type="ECO:0000256" key="4">
    <source>
        <dbReference type="ARBA" id="ARBA00022692"/>
    </source>
</evidence>
<name>A0A7S0T1S8_9CHLO</name>
<keyword evidence="3" id="KW-0633">Potassium transport</keyword>
<evidence type="ECO:0000259" key="14">
    <source>
        <dbReference type="Pfam" id="PF00520"/>
    </source>
</evidence>
<evidence type="ECO:0000256" key="10">
    <source>
        <dbReference type="ARBA" id="ARBA00023136"/>
    </source>
</evidence>
<dbReference type="Gene3D" id="1.10.287.70">
    <property type="match status" value="1"/>
</dbReference>
<feature type="transmembrane region" description="Helical" evidence="13">
    <location>
        <begin position="298"/>
        <end position="319"/>
    </location>
</feature>
<accession>A0A7S0T1S8</accession>
<evidence type="ECO:0000256" key="9">
    <source>
        <dbReference type="ARBA" id="ARBA00023065"/>
    </source>
</evidence>
<organism evidence="15">
    <name type="scientific">Mantoniella antarctica</name>
    <dbReference type="NCBI Taxonomy" id="81844"/>
    <lineage>
        <taxon>Eukaryota</taxon>
        <taxon>Viridiplantae</taxon>
        <taxon>Chlorophyta</taxon>
        <taxon>Mamiellophyceae</taxon>
        <taxon>Mamiellales</taxon>
        <taxon>Mamiellaceae</taxon>
        <taxon>Mantoniella</taxon>
    </lineage>
</organism>
<dbReference type="Pfam" id="PF00520">
    <property type="entry name" value="Ion_trans"/>
    <property type="match status" value="1"/>
</dbReference>
<dbReference type="Gene3D" id="2.60.120.10">
    <property type="entry name" value="Jelly Rolls"/>
    <property type="match status" value="1"/>
</dbReference>
<keyword evidence="9" id="KW-0406">Ion transport</keyword>
<dbReference type="PRINTS" id="PR01463">
    <property type="entry name" value="EAGCHANLFMLY"/>
</dbReference>
<keyword evidence="2" id="KW-0813">Transport</keyword>
<dbReference type="InterPro" id="IPR050818">
    <property type="entry name" value="KCNH_animal-type"/>
</dbReference>
<evidence type="ECO:0000313" key="15">
    <source>
        <dbReference type="EMBL" id="CAD8721593.1"/>
    </source>
</evidence>
<proteinExistence type="predicted"/>
<feature type="compositionally biased region" description="Low complexity" evidence="12">
    <location>
        <begin position="25"/>
        <end position="37"/>
    </location>
</feature>
<dbReference type="GO" id="GO:0034702">
    <property type="term" value="C:monoatomic ion channel complex"/>
    <property type="evidence" value="ECO:0007669"/>
    <property type="project" value="UniProtKB-KW"/>
</dbReference>
<evidence type="ECO:0000256" key="2">
    <source>
        <dbReference type="ARBA" id="ARBA00022448"/>
    </source>
</evidence>
<keyword evidence="7" id="KW-0630">Potassium</keyword>
<sequence length="814" mass="90241">MSVAPLPLTPSTPSPAELAARHLSQRQLQSQQRDGAGVSEGGGGVWQDDDGAPPPANSDVASLMGLGAVPGDQGHEGRDLGDRWDRGVSGPDSEASVWVGRGPDPNVPAVVRGSGAPVGTRSPSMEAGIGKVTTTATGMGTHPLRNCAPGMEAGGEQRMSNGSRRHAERVASGAKAGASEELNRKISLKRSASTYSMVRLRGATKTPSASWLMDPRTTYMRRWDILAVYLLAFTAVVTPFEVAFLSPNWKSALFWVNRLVDILFIIDLVMNFNLIYLDEASNTFITNRWKISGRYVRGFFLIDLLSVMPFDSIGMLLGGGDEKQIKILRIIRLLRLLKLLRIIRSGRIFRRLENALSINYSVLQLSKFVLSTILVSHWLACGYHMVTLIEGEEYKCIGGIEGPIDPTRTVDMDCSWITQYFGTGDIDWRDRYVAALYWSTMTISTVGYGDIVPATQAERCYLIFAMLIGASVYAYVVGSVCGIVTSMDLKQTEYFNLMDNLNAFIRDARLSGDVAHRLRNYFRYRRGEVDAKEWHTMLNLLSPSLREEVAMQLNAEWMEKVPFFKCCPSMMLIRLSFVLKNESYPPDETFILADQPATKLCLIKKGIAVSKGRIFTAGMTLGDEMLMDRDIISGHSARSMTYTDLVVLSREDLFTIIASFPSEGRRLRSKATRRIVRDHILAYSKAFKEIKAQQAQLQVQKSYWSTSVFGQVDGYFNSLSYGNQMGVMMKADAALAKTLEKSALRMQAALRGMLARKAVERMKVEKAQNDIEGAATVAARRTKEILEILVALAARVKNIEAIVEQGAERPSHNH</sequence>
<feature type="compositionally biased region" description="Basic and acidic residues" evidence="12">
    <location>
        <begin position="73"/>
        <end position="86"/>
    </location>
</feature>
<keyword evidence="5" id="KW-0631">Potassium channel</keyword>
<dbReference type="EMBL" id="HBFC01034953">
    <property type="protein sequence ID" value="CAD8721593.1"/>
    <property type="molecule type" value="Transcribed_RNA"/>
</dbReference>
<feature type="transmembrane region" description="Helical" evidence="13">
    <location>
        <begin position="226"/>
        <end position="246"/>
    </location>
</feature>
<evidence type="ECO:0000256" key="8">
    <source>
        <dbReference type="ARBA" id="ARBA00022989"/>
    </source>
</evidence>
<dbReference type="PANTHER" id="PTHR10217:SF435">
    <property type="entry name" value="POTASSIUM VOLTAGE-GATED CHANNEL PROTEIN EAG"/>
    <property type="match status" value="1"/>
</dbReference>
<dbReference type="GO" id="GO:0005886">
    <property type="term" value="C:plasma membrane"/>
    <property type="evidence" value="ECO:0007669"/>
    <property type="project" value="TreeGrafter"/>
</dbReference>
<gene>
    <name evidence="15" type="ORF">MANT1106_LOCUS20806</name>
</gene>
<keyword evidence="6" id="KW-0851">Voltage-gated channel</keyword>
<dbReference type="InterPro" id="IPR000595">
    <property type="entry name" value="cNMP-bd_dom"/>
</dbReference>
<keyword evidence="11" id="KW-0407">Ion channel</keyword>
<dbReference type="Gene3D" id="1.10.287.630">
    <property type="entry name" value="Helix hairpin bin"/>
    <property type="match status" value="1"/>
</dbReference>
<dbReference type="InterPro" id="IPR005821">
    <property type="entry name" value="Ion_trans_dom"/>
</dbReference>
<evidence type="ECO:0000256" key="12">
    <source>
        <dbReference type="SAM" id="MobiDB-lite"/>
    </source>
</evidence>